<protein>
    <submittedName>
        <fullName evidence="8">MFS transporter</fullName>
    </submittedName>
</protein>
<dbReference type="Pfam" id="PF07690">
    <property type="entry name" value="MFS_1"/>
    <property type="match status" value="1"/>
</dbReference>
<dbReference type="CDD" id="cd17324">
    <property type="entry name" value="MFS_NepI_like"/>
    <property type="match status" value="1"/>
</dbReference>
<feature type="transmembrane region" description="Helical" evidence="6">
    <location>
        <begin position="131"/>
        <end position="152"/>
    </location>
</feature>
<feature type="transmembrane region" description="Helical" evidence="6">
    <location>
        <begin position="99"/>
        <end position="119"/>
    </location>
</feature>
<dbReference type="InterPro" id="IPR050189">
    <property type="entry name" value="MFS_Efflux_Transporters"/>
</dbReference>
<feature type="transmembrane region" description="Helical" evidence="6">
    <location>
        <begin position="267"/>
        <end position="285"/>
    </location>
</feature>
<keyword evidence="5 6" id="KW-0472">Membrane</keyword>
<dbReference type="InterPro" id="IPR020846">
    <property type="entry name" value="MFS_dom"/>
</dbReference>
<comment type="subcellular location">
    <subcellularLocation>
        <location evidence="1">Cell membrane</location>
        <topology evidence="1">Multi-pass membrane protein</topology>
    </subcellularLocation>
</comment>
<evidence type="ECO:0000256" key="5">
    <source>
        <dbReference type="ARBA" id="ARBA00023136"/>
    </source>
</evidence>
<sequence>MDKRLLPLALGGLAIGTTEFGIMGLLTDISQSLSVSIPKAGHFISAYALGVVIGAPLLIGTTKKFPPKKVLMFLMAIYAVFNSFSIFANSYTFMLTSRFLSGLPHGAFFGVGTVVAVAMAKEGKAARNISFMFSGLTIANLAMVPLMTYIGHQFSWRYYFAILTFMSLLTILLVQLLLPDIQDENSKSAEKQPNILVEKNVWIVLLVTSIGFGGLFAWLSYIDPLMTIVSGFKVTYMPYVMIVIGFGMVVGNIVGGRMADKIGPKTSTLILLAVMCVNLLLTFQFSGNSNISILLCFLSGTFSMALISPINIMILHAAPKSQMMATALIQAAFNIANALGAYLGSLPLENHRPYNYPSLIGAAMSIGGLLFCLFYKSKKLV</sequence>
<feature type="transmembrane region" description="Helical" evidence="6">
    <location>
        <begin position="356"/>
        <end position="375"/>
    </location>
</feature>
<dbReference type="RefSeq" id="WP_131329342.1">
    <property type="nucleotide sequence ID" value="NZ_CP044016.1"/>
</dbReference>
<evidence type="ECO:0000256" key="2">
    <source>
        <dbReference type="ARBA" id="ARBA00022475"/>
    </source>
</evidence>
<proteinExistence type="predicted"/>
<evidence type="ECO:0000256" key="4">
    <source>
        <dbReference type="ARBA" id="ARBA00022989"/>
    </source>
</evidence>
<keyword evidence="2" id="KW-1003">Cell membrane</keyword>
<dbReference type="PANTHER" id="PTHR43124:SF3">
    <property type="entry name" value="CHLORAMPHENICOL EFFLUX PUMP RV0191"/>
    <property type="match status" value="1"/>
</dbReference>
<organism evidence="8 9">
    <name type="scientific">Rhizosphaericola mali</name>
    <dbReference type="NCBI Taxonomy" id="2545455"/>
    <lineage>
        <taxon>Bacteria</taxon>
        <taxon>Pseudomonadati</taxon>
        <taxon>Bacteroidota</taxon>
        <taxon>Chitinophagia</taxon>
        <taxon>Chitinophagales</taxon>
        <taxon>Chitinophagaceae</taxon>
        <taxon>Rhizosphaericola</taxon>
    </lineage>
</organism>
<dbReference type="InterPro" id="IPR011701">
    <property type="entry name" value="MFS"/>
</dbReference>
<evidence type="ECO:0000259" key="7">
    <source>
        <dbReference type="PROSITE" id="PS50850"/>
    </source>
</evidence>
<dbReference type="PROSITE" id="PS50850">
    <property type="entry name" value="MFS"/>
    <property type="match status" value="1"/>
</dbReference>
<dbReference type="KEGG" id="arac:E0W69_007190"/>
<dbReference type="Gene3D" id="1.20.1250.20">
    <property type="entry name" value="MFS general substrate transporter like domains"/>
    <property type="match status" value="2"/>
</dbReference>
<dbReference type="EMBL" id="CP044016">
    <property type="protein sequence ID" value="QES88454.1"/>
    <property type="molecule type" value="Genomic_DNA"/>
</dbReference>
<dbReference type="SUPFAM" id="SSF103473">
    <property type="entry name" value="MFS general substrate transporter"/>
    <property type="match status" value="1"/>
</dbReference>
<evidence type="ECO:0000313" key="8">
    <source>
        <dbReference type="EMBL" id="QES88454.1"/>
    </source>
</evidence>
<feature type="transmembrane region" description="Helical" evidence="6">
    <location>
        <begin position="71"/>
        <end position="93"/>
    </location>
</feature>
<evidence type="ECO:0000256" key="1">
    <source>
        <dbReference type="ARBA" id="ARBA00004651"/>
    </source>
</evidence>
<keyword evidence="9" id="KW-1185">Reference proteome</keyword>
<reference evidence="8 9" key="1">
    <citation type="submission" date="2019-09" db="EMBL/GenBank/DDBJ databases">
        <title>Complete genome sequence of Arachidicoccus sp. B3-10 isolated from apple orchard soil.</title>
        <authorList>
            <person name="Kim H.S."/>
            <person name="Han K.-I."/>
            <person name="Suh M.K."/>
            <person name="Lee K.C."/>
            <person name="Eom M.K."/>
            <person name="Kim J.-S."/>
            <person name="Kang S.W."/>
            <person name="Sin Y."/>
            <person name="Lee J.-S."/>
        </authorList>
    </citation>
    <scope>NUCLEOTIDE SEQUENCE [LARGE SCALE GENOMIC DNA]</scope>
    <source>
        <strain evidence="8 9">B3-10</strain>
    </source>
</reference>
<feature type="transmembrane region" description="Helical" evidence="6">
    <location>
        <begin position="40"/>
        <end position="59"/>
    </location>
</feature>
<feature type="transmembrane region" description="Helical" evidence="6">
    <location>
        <begin position="236"/>
        <end position="255"/>
    </location>
</feature>
<evidence type="ECO:0000256" key="6">
    <source>
        <dbReference type="SAM" id="Phobius"/>
    </source>
</evidence>
<dbReference type="GO" id="GO:0005886">
    <property type="term" value="C:plasma membrane"/>
    <property type="evidence" value="ECO:0007669"/>
    <property type="project" value="UniProtKB-SubCell"/>
</dbReference>
<feature type="domain" description="Major facilitator superfamily (MFS) profile" evidence="7">
    <location>
        <begin position="4"/>
        <end position="380"/>
    </location>
</feature>
<feature type="transmembrane region" description="Helical" evidence="6">
    <location>
        <begin position="327"/>
        <end position="344"/>
    </location>
</feature>
<dbReference type="OrthoDB" id="9788453at2"/>
<evidence type="ECO:0000313" key="9">
    <source>
        <dbReference type="Proteomes" id="UP000292424"/>
    </source>
</evidence>
<feature type="transmembrane region" description="Helical" evidence="6">
    <location>
        <begin position="158"/>
        <end position="179"/>
    </location>
</feature>
<dbReference type="InterPro" id="IPR036259">
    <property type="entry name" value="MFS_trans_sf"/>
</dbReference>
<keyword evidence="4 6" id="KW-1133">Transmembrane helix</keyword>
<feature type="transmembrane region" description="Helical" evidence="6">
    <location>
        <begin position="291"/>
        <end position="315"/>
    </location>
</feature>
<dbReference type="Proteomes" id="UP000292424">
    <property type="component" value="Chromosome"/>
</dbReference>
<accession>A0A5P2FY34</accession>
<gene>
    <name evidence="8" type="ORF">E0W69_007190</name>
</gene>
<dbReference type="AlphaFoldDB" id="A0A5P2FY34"/>
<dbReference type="GO" id="GO:0022857">
    <property type="term" value="F:transmembrane transporter activity"/>
    <property type="evidence" value="ECO:0007669"/>
    <property type="project" value="InterPro"/>
</dbReference>
<feature type="transmembrane region" description="Helical" evidence="6">
    <location>
        <begin position="200"/>
        <end position="221"/>
    </location>
</feature>
<name>A0A5P2FY34_9BACT</name>
<dbReference type="PANTHER" id="PTHR43124">
    <property type="entry name" value="PURINE EFFLUX PUMP PBUE"/>
    <property type="match status" value="1"/>
</dbReference>
<evidence type="ECO:0000256" key="3">
    <source>
        <dbReference type="ARBA" id="ARBA00022692"/>
    </source>
</evidence>
<keyword evidence="3 6" id="KW-0812">Transmembrane</keyword>